<name>A0ABX6QJ73_9HYPH</name>
<evidence type="ECO:0000313" key="1">
    <source>
        <dbReference type="EMBL" id="QLF68613.1"/>
    </source>
</evidence>
<dbReference type="Proteomes" id="UP000308530">
    <property type="component" value="Chromosome"/>
</dbReference>
<sequence>MKQVEMAEGQGSLHVGDSHALVTYQLKALAATDESWHVTVSLKAPRDWLLQMGFSSVAELQRNHDGSVEVGLAEPLDVGDNISVTLHSEAMMFDSREAMSEKFPEFGSLPGAV</sequence>
<gene>
    <name evidence="1" type="ORF">FE840_003085</name>
</gene>
<evidence type="ECO:0000313" key="2">
    <source>
        <dbReference type="Proteomes" id="UP000308530"/>
    </source>
</evidence>
<keyword evidence="2" id="KW-1185">Reference proteome</keyword>
<accession>A0ABX6QJ73</accession>
<proteinExistence type="predicted"/>
<reference evidence="1 2" key="1">
    <citation type="submission" date="2020-06" db="EMBL/GenBank/DDBJ databases">
        <title>Genome sequence of Rhizobium sp strain ADMK78.</title>
        <authorList>
            <person name="Rahi P."/>
        </authorList>
    </citation>
    <scope>NUCLEOTIDE SEQUENCE [LARGE SCALE GENOMIC DNA]</scope>
    <source>
        <strain evidence="1 2">ADMK78</strain>
    </source>
</reference>
<dbReference type="EMBL" id="CP058350">
    <property type="protein sequence ID" value="QLF68613.1"/>
    <property type="molecule type" value="Genomic_DNA"/>
</dbReference>
<dbReference type="RefSeq" id="WP_138287294.1">
    <property type="nucleotide sequence ID" value="NZ_CP058350.1"/>
</dbReference>
<protein>
    <submittedName>
        <fullName evidence="1">Uncharacterized protein</fullName>
    </submittedName>
</protein>
<organism evidence="1 2">
    <name type="scientific">Peteryoungia desertarenae</name>
    <dbReference type="NCBI Taxonomy" id="1813451"/>
    <lineage>
        <taxon>Bacteria</taxon>
        <taxon>Pseudomonadati</taxon>
        <taxon>Pseudomonadota</taxon>
        <taxon>Alphaproteobacteria</taxon>
        <taxon>Hyphomicrobiales</taxon>
        <taxon>Rhizobiaceae</taxon>
        <taxon>Peteryoungia</taxon>
    </lineage>
</organism>